<sequence length="40" mass="4709">IDSCFVWFLFLCVCLRVFLFCRDANRRVLAWLCGSSSCEE</sequence>
<gene>
    <name evidence="2" type="ORF">CSUI_011296</name>
</gene>
<evidence type="ECO:0000256" key="1">
    <source>
        <dbReference type="SAM" id="SignalP"/>
    </source>
</evidence>
<keyword evidence="1" id="KW-0732">Signal</keyword>
<evidence type="ECO:0000313" key="3">
    <source>
        <dbReference type="Proteomes" id="UP000221165"/>
    </source>
</evidence>
<organism evidence="2 3">
    <name type="scientific">Cystoisospora suis</name>
    <dbReference type="NCBI Taxonomy" id="483139"/>
    <lineage>
        <taxon>Eukaryota</taxon>
        <taxon>Sar</taxon>
        <taxon>Alveolata</taxon>
        <taxon>Apicomplexa</taxon>
        <taxon>Conoidasida</taxon>
        <taxon>Coccidia</taxon>
        <taxon>Eucoccidiorida</taxon>
        <taxon>Eimeriorina</taxon>
        <taxon>Sarcocystidae</taxon>
        <taxon>Cystoisospora</taxon>
    </lineage>
</organism>
<reference evidence="2 3" key="1">
    <citation type="journal article" date="2017" name="Int. J. Parasitol.">
        <title>The genome of the protozoan parasite Cystoisospora suis and a reverse vaccinology approach to identify vaccine candidates.</title>
        <authorList>
            <person name="Palmieri N."/>
            <person name="Shrestha A."/>
            <person name="Ruttkowski B."/>
            <person name="Beck T."/>
            <person name="Vogl C."/>
            <person name="Tomley F."/>
            <person name="Blake D.P."/>
            <person name="Joachim A."/>
        </authorList>
    </citation>
    <scope>NUCLEOTIDE SEQUENCE [LARGE SCALE GENOMIC DNA]</scope>
    <source>
        <strain evidence="2 3">Wien I</strain>
    </source>
</reference>
<dbReference type="GeneID" id="94434607"/>
<dbReference type="RefSeq" id="XP_067916628.1">
    <property type="nucleotide sequence ID" value="XM_068071396.1"/>
</dbReference>
<accession>A0A2C6KEQ7</accession>
<dbReference type="VEuPathDB" id="ToxoDB:CSUI_011296"/>
<feature type="signal peptide" evidence="1">
    <location>
        <begin position="1"/>
        <end position="19"/>
    </location>
</feature>
<feature type="chain" id="PRO_5012993805" evidence="1">
    <location>
        <begin position="20"/>
        <end position="40"/>
    </location>
</feature>
<protein>
    <submittedName>
        <fullName evidence="2">Uncharacterized protein</fullName>
    </submittedName>
</protein>
<evidence type="ECO:0000313" key="2">
    <source>
        <dbReference type="EMBL" id="PHJ14894.1"/>
    </source>
</evidence>
<proteinExistence type="predicted"/>
<dbReference type="AlphaFoldDB" id="A0A2C6KEQ7"/>
<feature type="non-terminal residue" evidence="2">
    <location>
        <position position="1"/>
    </location>
</feature>
<comment type="caution">
    <text evidence="2">The sequence shown here is derived from an EMBL/GenBank/DDBJ whole genome shotgun (WGS) entry which is preliminary data.</text>
</comment>
<keyword evidence="3" id="KW-1185">Reference proteome</keyword>
<dbReference type="EMBL" id="MIGC01010640">
    <property type="protein sequence ID" value="PHJ14894.1"/>
    <property type="molecule type" value="Genomic_DNA"/>
</dbReference>
<dbReference type="Proteomes" id="UP000221165">
    <property type="component" value="Unassembled WGS sequence"/>
</dbReference>
<name>A0A2C6KEQ7_9APIC</name>